<proteinExistence type="predicted"/>
<dbReference type="Proteomes" id="UP000245489">
    <property type="component" value="Unassembled WGS sequence"/>
</dbReference>
<dbReference type="EMBL" id="QGGO01000014">
    <property type="protein sequence ID" value="PWK25151.1"/>
    <property type="molecule type" value="Genomic_DNA"/>
</dbReference>
<feature type="signal peptide" evidence="1">
    <location>
        <begin position="1"/>
        <end position="22"/>
    </location>
</feature>
<dbReference type="AlphaFoldDB" id="A0A316E424"/>
<comment type="caution">
    <text evidence="2">The sequence shown here is derived from an EMBL/GenBank/DDBJ whole genome shotgun (WGS) entry which is preliminary data.</text>
</comment>
<name>A0A316E424_9BACT</name>
<accession>A0A316E424</accession>
<dbReference type="OrthoDB" id="943918at2"/>
<gene>
    <name evidence="2" type="ORF">LV89_02777</name>
</gene>
<sequence length="241" mass="27475">MKKLSMIALLMTIFVVNTYSQTADEVFQNHIKAAGGQELWDKVKTYSLKQSFVSNAPSDYEMEVKASIPDLSMIKTKTIMKRGFIYAVNPTDAFYKIPTGSRDKAIVYDVKDLSDKEKANMKREVMDMFAPFYDYQSKGYIATYVGLEVVGAQRVHHIELAGKDIKYDLYFDNITNLLTKQKEKLSTGEEITKEYNTYVTSDFGIIYPSAGTYYSSIDKRNVKIASTIVFNPTFDATTFKR</sequence>
<evidence type="ECO:0000256" key="1">
    <source>
        <dbReference type="SAM" id="SignalP"/>
    </source>
</evidence>
<feature type="chain" id="PRO_5016382460" description="Salt-induced outer membrane protein" evidence="1">
    <location>
        <begin position="23"/>
        <end position="241"/>
    </location>
</feature>
<evidence type="ECO:0000313" key="2">
    <source>
        <dbReference type="EMBL" id="PWK25151.1"/>
    </source>
</evidence>
<protein>
    <recommendedName>
        <fullName evidence="4">Salt-induced outer membrane protein</fullName>
    </recommendedName>
</protein>
<keyword evidence="3" id="KW-1185">Reference proteome</keyword>
<dbReference type="RefSeq" id="WP_109743498.1">
    <property type="nucleotide sequence ID" value="NZ_QGGO01000014.1"/>
</dbReference>
<evidence type="ECO:0000313" key="3">
    <source>
        <dbReference type="Proteomes" id="UP000245489"/>
    </source>
</evidence>
<organism evidence="2 3">
    <name type="scientific">Arcicella aurantiaca</name>
    <dbReference type="NCBI Taxonomy" id="591202"/>
    <lineage>
        <taxon>Bacteria</taxon>
        <taxon>Pseudomonadati</taxon>
        <taxon>Bacteroidota</taxon>
        <taxon>Cytophagia</taxon>
        <taxon>Cytophagales</taxon>
        <taxon>Flectobacillaceae</taxon>
        <taxon>Arcicella</taxon>
    </lineage>
</organism>
<evidence type="ECO:0008006" key="4">
    <source>
        <dbReference type="Google" id="ProtNLM"/>
    </source>
</evidence>
<keyword evidence="1" id="KW-0732">Signal</keyword>
<reference evidence="2 3" key="1">
    <citation type="submission" date="2018-05" db="EMBL/GenBank/DDBJ databases">
        <title>Genomic Encyclopedia of Archaeal and Bacterial Type Strains, Phase II (KMG-II): from individual species to whole genera.</title>
        <authorList>
            <person name="Goeker M."/>
        </authorList>
    </citation>
    <scope>NUCLEOTIDE SEQUENCE [LARGE SCALE GENOMIC DNA]</scope>
    <source>
        <strain evidence="2 3">DSM 22214</strain>
    </source>
</reference>